<comment type="caution">
    <text evidence="2">The sequence shown here is derived from an EMBL/GenBank/DDBJ whole genome shotgun (WGS) entry which is preliminary data.</text>
</comment>
<reference evidence="2 3" key="1">
    <citation type="submission" date="2019-03" db="EMBL/GenBank/DDBJ databases">
        <title>Genomic Encyclopedia of Type Strains, Phase IV (KMG-V): Genome sequencing to study the core and pangenomes of soil and plant-associated prokaryotes.</title>
        <authorList>
            <person name="Whitman W."/>
        </authorList>
    </citation>
    <scope>NUCLEOTIDE SEQUENCE [LARGE SCALE GENOMIC DNA]</scope>
    <source>
        <strain evidence="2 3">IE4868</strain>
    </source>
</reference>
<accession>A0A4R3RCQ9</accession>
<gene>
    <name evidence="2" type="ORF">EV129_12153</name>
</gene>
<organism evidence="2 3">
    <name type="scientific">Rhizobium azibense</name>
    <dbReference type="NCBI Taxonomy" id="1136135"/>
    <lineage>
        <taxon>Bacteria</taxon>
        <taxon>Pseudomonadati</taxon>
        <taxon>Pseudomonadota</taxon>
        <taxon>Alphaproteobacteria</taxon>
        <taxon>Hyphomicrobiales</taxon>
        <taxon>Rhizobiaceae</taxon>
        <taxon>Rhizobium/Agrobacterium group</taxon>
        <taxon>Rhizobium</taxon>
    </lineage>
</organism>
<proteinExistence type="predicted"/>
<protein>
    <submittedName>
        <fullName evidence="2">Uncharacterized protein</fullName>
    </submittedName>
</protein>
<dbReference type="Proteomes" id="UP000295507">
    <property type="component" value="Unassembled WGS sequence"/>
</dbReference>
<evidence type="ECO:0000313" key="3">
    <source>
        <dbReference type="Proteomes" id="UP000295507"/>
    </source>
</evidence>
<sequence length="76" mass="7993">MRGFTDPNRDERTSLFGEVGACAIVIPMGRDIVMSQSTSSISAQFLDRAGPPASGGGPKLAGLSCRHAKKRTVSEN</sequence>
<dbReference type="EMBL" id="SMBK01000021">
    <property type="protein sequence ID" value="TCU32264.1"/>
    <property type="molecule type" value="Genomic_DNA"/>
</dbReference>
<feature type="compositionally biased region" description="Basic residues" evidence="1">
    <location>
        <begin position="66"/>
        <end position="76"/>
    </location>
</feature>
<evidence type="ECO:0000313" key="2">
    <source>
        <dbReference type="EMBL" id="TCU32264.1"/>
    </source>
</evidence>
<name>A0A4R3RCQ9_9HYPH</name>
<dbReference type="AlphaFoldDB" id="A0A4R3RCQ9"/>
<evidence type="ECO:0000256" key="1">
    <source>
        <dbReference type="SAM" id="MobiDB-lite"/>
    </source>
</evidence>
<feature type="region of interest" description="Disordered" evidence="1">
    <location>
        <begin position="46"/>
        <end position="76"/>
    </location>
</feature>